<dbReference type="EMBL" id="JACHEB010000002">
    <property type="protein sequence ID" value="MBB5327671.1"/>
    <property type="molecule type" value="Genomic_DNA"/>
</dbReference>
<name>A0A9X0QC46_9BACT</name>
<organism evidence="2 3">
    <name type="scientific">Tunturiibacter gelidiferens</name>
    <dbReference type="NCBI Taxonomy" id="3069689"/>
    <lineage>
        <taxon>Bacteria</taxon>
        <taxon>Pseudomonadati</taxon>
        <taxon>Acidobacteriota</taxon>
        <taxon>Terriglobia</taxon>
        <taxon>Terriglobales</taxon>
        <taxon>Acidobacteriaceae</taxon>
        <taxon>Tunturiibacter</taxon>
    </lineage>
</organism>
<keyword evidence="1" id="KW-0472">Membrane</keyword>
<feature type="transmembrane region" description="Helical" evidence="1">
    <location>
        <begin position="18"/>
        <end position="36"/>
    </location>
</feature>
<proteinExistence type="predicted"/>
<comment type="caution">
    <text evidence="2">The sequence shown here is derived from an EMBL/GenBank/DDBJ whole genome shotgun (WGS) entry which is preliminary data.</text>
</comment>
<dbReference type="Proteomes" id="UP000535182">
    <property type="component" value="Unassembled WGS sequence"/>
</dbReference>
<evidence type="ECO:0000256" key="1">
    <source>
        <dbReference type="SAM" id="Phobius"/>
    </source>
</evidence>
<keyword evidence="1" id="KW-1133">Transmembrane helix</keyword>
<keyword evidence="1" id="KW-0812">Transmembrane</keyword>
<evidence type="ECO:0000313" key="2">
    <source>
        <dbReference type="EMBL" id="MBB5327671.1"/>
    </source>
</evidence>
<keyword evidence="3" id="KW-1185">Reference proteome</keyword>
<protein>
    <submittedName>
        <fullName evidence="2">Uncharacterized protein</fullName>
    </submittedName>
</protein>
<reference evidence="2 3" key="1">
    <citation type="submission" date="2020-08" db="EMBL/GenBank/DDBJ databases">
        <title>Genomic Encyclopedia of Type Strains, Phase IV (KMG-V): Genome sequencing to study the core and pangenomes of soil and plant-associated prokaryotes.</title>
        <authorList>
            <person name="Whitman W."/>
        </authorList>
    </citation>
    <scope>NUCLEOTIDE SEQUENCE [LARGE SCALE GENOMIC DNA]</scope>
    <source>
        <strain evidence="2 3">X5P2</strain>
    </source>
</reference>
<sequence length="214" mass="24581">MRSTNLGASRFGNVSRGWLVFFFGLLILLCSAYLFFPSIHARYLFSELKTLQLGHSTFEDAQRLAGKINAEPYGPCDPSKCEWHKRIDNARLPRWWRGSGETFGVVFDVKDSVIVRKEAAFGTGIEDGSVHPSRVSFQEQEHWGRENTQQPVQAGWGTTEVFRYWSFTVHMTPKASAEDRRRYTAFNYSCFWKYKGCADARNLLPTADPFPFDK</sequence>
<accession>A0A9X0QC46</accession>
<gene>
    <name evidence="2" type="ORF">HDF14_001276</name>
</gene>
<dbReference type="AlphaFoldDB" id="A0A9X0QC46"/>
<evidence type="ECO:0000313" key="3">
    <source>
        <dbReference type="Proteomes" id="UP000535182"/>
    </source>
</evidence>